<dbReference type="InterPro" id="IPR027417">
    <property type="entry name" value="P-loop_NTPase"/>
</dbReference>
<dbReference type="PANTHER" id="PTHR37291">
    <property type="entry name" value="5-METHYLCYTOSINE-SPECIFIC RESTRICTION ENZYME B"/>
    <property type="match status" value="1"/>
</dbReference>
<dbReference type="EMBL" id="SWDX01000003">
    <property type="protein sequence ID" value="TKC62150.1"/>
    <property type="molecule type" value="Genomic_DNA"/>
</dbReference>
<evidence type="ECO:0000313" key="3">
    <source>
        <dbReference type="Proteomes" id="UP000309594"/>
    </source>
</evidence>
<dbReference type="Proteomes" id="UP000309594">
    <property type="component" value="Unassembled WGS sequence"/>
</dbReference>
<evidence type="ECO:0000259" key="1">
    <source>
        <dbReference type="Pfam" id="PF07728"/>
    </source>
</evidence>
<dbReference type="RefSeq" id="WP_136879808.1">
    <property type="nucleotide sequence ID" value="NZ_SWDX01000003.1"/>
</dbReference>
<dbReference type="InterPro" id="IPR011704">
    <property type="entry name" value="ATPase_dyneun-rel_AAA"/>
</dbReference>
<reference evidence="2 3" key="1">
    <citation type="submission" date="2019-04" db="EMBL/GenBank/DDBJ databases">
        <title>Pedobacter sp. RP-1-16 sp. nov., isolated from Arctic soil.</title>
        <authorList>
            <person name="Dahal R.H."/>
            <person name="Kim D.-U."/>
        </authorList>
    </citation>
    <scope>NUCLEOTIDE SEQUENCE [LARGE SCALE GENOMIC DNA]</scope>
    <source>
        <strain evidence="2 3">RP-1-16</strain>
    </source>
</reference>
<dbReference type="InterPro" id="IPR052934">
    <property type="entry name" value="Methyl-DNA_Rec/Restrict_Enz"/>
</dbReference>
<comment type="caution">
    <text evidence="2">The sequence shown here is derived from an EMBL/GenBank/DDBJ whole genome shotgun (WGS) entry which is preliminary data.</text>
</comment>
<feature type="domain" description="ATPase dynein-related AAA" evidence="1">
    <location>
        <begin position="468"/>
        <end position="547"/>
    </location>
</feature>
<dbReference type="Pfam" id="PF07728">
    <property type="entry name" value="AAA_5"/>
    <property type="match status" value="1"/>
</dbReference>
<evidence type="ECO:0000313" key="2">
    <source>
        <dbReference type="EMBL" id="TKC62150.1"/>
    </source>
</evidence>
<dbReference type="AlphaFoldDB" id="A0A4U1GGL4"/>
<organism evidence="2 3">
    <name type="scientific">Pedobacter hiemivivus</name>
    <dbReference type="NCBI Taxonomy" id="2530454"/>
    <lineage>
        <taxon>Bacteria</taxon>
        <taxon>Pseudomonadati</taxon>
        <taxon>Bacteroidota</taxon>
        <taxon>Sphingobacteriia</taxon>
        <taxon>Sphingobacteriales</taxon>
        <taxon>Sphingobacteriaceae</taxon>
        <taxon>Pedobacter</taxon>
    </lineage>
</organism>
<dbReference type="GO" id="GO:0016887">
    <property type="term" value="F:ATP hydrolysis activity"/>
    <property type="evidence" value="ECO:0007669"/>
    <property type="project" value="InterPro"/>
</dbReference>
<dbReference type="PANTHER" id="PTHR37291:SF1">
    <property type="entry name" value="TYPE IV METHYL-DIRECTED RESTRICTION ENZYME ECOKMCRB SUBUNIT"/>
    <property type="match status" value="1"/>
</dbReference>
<gene>
    <name evidence="2" type="ORF">FBD94_07970</name>
</gene>
<dbReference type="SUPFAM" id="SSF52540">
    <property type="entry name" value="P-loop containing nucleoside triphosphate hydrolases"/>
    <property type="match status" value="1"/>
</dbReference>
<proteinExistence type="predicted"/>
<name>A0A4U1GGL4_9SPHI</name>
<sequence length="678" mass="77342">MIEYKQEWITCIIESATHFKDNTWEPKHNSTGYEFVYDGQCYPPKRIFSYSHDLMHDKFPHLKLPNLAGGEDTNNFLRGLGFEVIEKKFFTVASLSFIGLLGRVRDALISRGYGEKLILDKSVQTHYYAWFGDDSGLIGSQFAHYELIRRRANSKSIYIEAHFEDDTSRGFIKQLFAQDLSYEVLQIKHDTTDGLRLDAVFDMDAPNVAEQIAEGLIRFDELVGDQIRALVSRRPTFVSFFSDEDDSVPSPIEHNQILFGPPGTGKTYHTINEALRIVDPQFYKNVCQSGVKPQEKRKVMTRRFKELLIKDWKNPGKGQIVFTTFHQSLAYEDFIEGIKPQKDDDNQVYYEIEDGNFKRLCLLAGEKISASNFEEAYAKFAEEVIEKGSMEFTTFEQKKKFDVEINKNMTAVAIPKTNKGTRMSVTKDMIRAHILTGEIKDWKPYITAIGSYIKEQYKVNVQESTNQKKNFVIIIDEINRGNVSSIFGELITLIEPSKRRGRAEELEVILPYSKKVFSVPDNVFLIGTMNTADRSVEALDTALRRRFSFTEMMPDPGTLSGTVVDGVQLDVILETINARLAKLIDKDHQIGHAYFIGIKTREQLLSCFQNKIIPLLGEYFYGEIGKVGLVLGTSFVEKDGSTVKFAIFNDYDSSEASDLASRVSYKITPSAQWNFSDI</sequence>
<protein>
    <recommendedName>
        <fullName evidence="1">ATPase dynein-related AAA domain-containing protein</fullName>
    </recommendedName>
</protein>
<accession>A0A4U1GGL4</accession>
<dbReference type="GO" id="GO:0005524">
    <property type="term" value="F:ATP binding"/>
    <property type="evidence" value="ECO:0007669"/>
    <property type="project" value="InterPro"/>
</dbReference>
<dbReference type="Gene3D" id="3.40.50.300">
    <property type="entry name" value="P-loop containing nucleotide triphosphate hydrolases"/>
    <property type="match status" value="1"/>
</dbReference>